<reference evidence="1" key="1">
    <citation type="submission" date="2016-12" db="EMBL/GenBank/DDBJ databases">
        <title>The genomes of Aspergillus section Nigri reveals drivers in fungal speciation.</title>
        <authorList>
            <consortium name="DOE Joint Genome Institute"/>
            <person name="Vesth T.C."/>
            <person name="Nybo J."/>
            <person name="Theobald S."/>
            <person name="Brandl J."/>
            <person name="Frisvad J.C."/>
            <person name="Nielsen K.F."/>
            <person name="Lyhne E.K."/>
            <person name="Kogle M.E."/>
            <person name="Kuo A."/>
            <person name="Riley R."/>
            <person name="Clum A."/>
            <person name="Nolan M."/>
            <person name="Lipzen A."/>
            <person name="Salamov A."/>
            <person name="Henrissat B."/>
            <person name="Wiebenga A."/>
            <person name="De vries R.P."/>
            <person name="Grigoriev I.V."/>
            <person name="Mortensen U.H."/>
            <person name="Andersen M.R."/>
            <person name="Baker S.E."/>
        </authorList>
    </citation>
    <scope>NUCLEOTIDE SEQUENCE</scope>
    <source>
        <strain evidence="1">CBS 122712</strain>
    </source>
</reference>
<sequence length="96" mass="10913">MLDSLVRVSRRVVYDHYASVRAEARSSVQAGRIAPLAIRYPGGYYIPGPLTGRPNRRWPAHGEVHRHECRLNPAGESGRKRFPFNNFTCCLTLFSK</sequence>
<dbReference type="RefSeq" id="XP_025381693.1">
    <property type="nucleotide sequence ID" value="XM_025526642.1"/>
</dbReference>
<dbReference type="OrthoDB" id="4329339at2759"/>
<feature type="non-terminal residue" evidence="1">
    <location>
        <position position="96"/>
    </location>
</feature>
<keyword evidence="2" id="KW-1185">Reference proteome</keyword>
<evidence type="ECO:0000313" key="2">
    <source>
        <dbReference type="Proteomes" id="UP000246171"/>
    </source>
</evidence>
<organism evidence="1 2">
    <name type="scientific">Aspergillus eucalypticola (strain CBS 122712 / IBT 29274)</name>
    <dbReference type="NCBI Taxonomy" id="1448314"/>
    <lineage>
        <taxon>Eukaryota</taxon>
        <taxon>Fungi</taxon>
        <taxon>Dikarya</taxon>
        <taxon>Ascomycota</taxon>
        <taxon>Pezizomycotina</taxon>
        <taxon>Eurotiomycetes</taxon>
        <taxon>Eurotiomycetidae</taxon>
        <taxon>Eurotiales</taxon>
        <taxon>Aspergillaceae</taxon>
        <taxon>Aspergillus</taxon>
        <taxon>Aspergillus subgen. Circumdati</taxon>
    </lineage>
</organism>
<gene>
    <name evidence="1" type="ORF">BO83DRAFT_20112</name>
</gene>
<protein>
    <submittedName>
        <fullName evidence="1">Uncharacterized protein</fullName>
    </submittedName>
</protein>
<dbReference type="Proteomes" id="UP000246171">
    <property type="component" value="Unassembled WGS sequence"/>
</dbReference>
<dbReference type="EMBL" id="MSFU01000100">
    <property type="protein sequence ID" value="PWY61512.1"/>
    <property type="molecule type" value="Genomic_DNA"/>
</dbReference>
<dbReference type="AlphaFoldDB" id="A0A317ULV1"/>
<dbReference type="VEuPathDB" id="FungiDB:BO83DRAFT_20112"/>
<comment type="caution">
    <text evidence="1">The sequence shown here is derived from an EMBL/GenBank/DDBJ whole genome shotgun (WGS) entry which is preliminary data.</text>
</comment>
<proteinExistence type="predicted"/>
<dbReference type="GeneID" id="37048604"/>
<accession>A0A317ULV1</accession>
<evidence type="ECO:0000313" key="1">
    <source>
        <dbReference type="EMBL" id="PWY61512.1"/>
    </source>
</evidence>
<name>A0A317ULV1_ASPEC</name>